<evidence type="ECO:0000313" key="8">
    <source>
        <dbReference type="EMBL" id="TQE99650.1"/>
    </source>
</evidence>
<dbReference type="GO" id="GO:0016757">
    <property type="term" value="F:glycosyltransferase activity"/>
    <property type="evidence" value="ECO:0007669"/>
    <property type="project" value="UniProtKB-UniRule"/>
</dbReference>
<comment type="caution">
    <text evidence="6">Lacks conserved residue(s) required for the propagation of feature annotation.</text>
</comment>
<evidence type="ECO:0000313" key="9">
    <source>
        <dbReference type="Proteomes" id="UP000315400"/>
    </source>
</evidence>
<feature type="binding site" evidence="6">
    <location>
        <begin position="11"/>
        <end position="13"/>
    </location>
    <ligand>
        <name>NAD(+)</name>
        <dbReference type="ChEBI" id="CHEBI:57540"/>
    </ligand>
</feature>
<protein>
    <submittedName>
        <fullName evidence="8">DUF4433 domain-containing protein</fullName>
    </submittedName>
</protein>
<evidence type="ECO:0000256" key="3">
    <source>
        <dbReference type="ARBA" id="ARBA00022679"/>
    </source>
</evidence>
<dbReference type="GO" id="GO:0003677">
    <property type="term" value="F:DNA binding"/>
    <property type="evidence" value="ECO:0007669"/>
    <property type="project" value="UniProtKB-UniRule"/>
</dbReference>
<dbReference type="Pfam" id="PF14487">
    <property type="entry name" value="DarT"/>
    <property type="match status" value="1"/>
</dbReference>
<feature type="binding site" evidence="6">
    <location>
        <position position="52"/>
    </location>
    <ligand>
        <name>NAD(+)</name>
        <dbReference type="ChEBI" id="CHEBI:57540"/>
    </ligand>
</feature>
<comment type="caution">
    <text evidence="8">The sequence shown here is derived from an EMBL/GenBank/DDBJ whole genome shotgun (WGS) entry which is preliminary data.</text>
</comment>
<evidence type="ECO:0000259" key="7">
    <source>
        <dbReference type="PROSITE" id="PS52018"/>
    </source>
</evidence>
<keyword evidence="1 6" id="KW-1277">Toxin-antitoxin system</keyword>
<comment type="catalytic activity">
    <reaction evidence="6">
        <text>a thymidine in DNA + NAD(+) = an N-(ADP-alpha-D-ribosyl)-thymidine in DNA + nicotinamide + H(+)</text>
        <dbReference type="Rhea" id="RHEA:71651"/>
        <dbReference type="Rhea" id="RHEA-COMP:13556"/>
        <dbReference type="Rhea" id="RHEA-COMP:18051"/>
        <dbReference type="ChEBI" id="CHEBI:15378"/>
        <dbReference type="ChEBI" id="CHEBI:17154"/>
        <dbReference type="ChEBI" id="CHEBI:57540"/>
        <dbReference type="ChEBI" id="CHEBI:137386"/>
        <dbReference type="ChEBI" id="CHEBI:191199"/>
    </reaction>
</comment>
<feature type="active site" description="Proton acceptor" evidence="6">
    <location>
        <position position="52"/>
    </location>
</feature>
<dbReference type="GO" id="GO:0016779">
    <property type="term" value="F:nucleotidyltransferase activity"/>
    <property type="evidence" value="ECO:0007669"/>
    <property type="project" value="UniProtKB-UniRule"/>
</dbReference>
<feature type="active site" evidence="6">
    <location>
        <position position="165"/>
    </location>
</feature>
<dbReference type="PROSITE" id="PS52018">
    <property type="entry name" value="DART"/>
    <property type="match status" value="1"/>
</dbReference>
<dbReference type="InterPro" id="IPR029494">
    <property type="entry name" value="DarT"/>
</dbReference>
<keyword evidence="5 6" id="KW-0238">DNA-binding</keyword>
<evidence type="ECO:0000256" key="4">
    <source>
        <dbReference type="ARBA" id="ARBA00022695"/>
    </source>
</evidence>
<feature type="domain" description="DarT" evidence="7">
    <location>
        <begin position="7"/>
        <end position="212"/>
    </location>
</feature>
<dbReference type="AlphaFoldDB" id="A0A540VSA3"/>
<gene>
    <name evidence="8" type="ORF">FKY71_07540</name>
</gene>
<dbReference type="EMBL" id="VIFK01000047">
    <property type="protein sequence ID" value="TQE99650.1"/>
    <property type="molecule type" value="Genomic_DNA"/>
</dbReference>
<keyword evidence="2 6" id="KW-0328">Glycosyltransferase</keyword>
<proteinExistence type="inferred from homology"/>
<accession>A0A540VSA3</accession>
<reference evidence="8 9" key="1">
    <citation type="submission" date="2019-06" db="EMBL/GenBank/DDBJ databases">
        <title>Metagenome assembled Genome of Spiribacter salinus SL48-SHIP from the microbial mat of Salt Lake 48 (Novosibirsk region, Russia).</title>
        <authorList>
            <person name="Shipova A."/>
            <person name="Rozanov A.S."/>
            <person name="Bryanskaya A.V."/>
            <person name="Peltek S.E."/>
        </authorList>
    </citation>
    <scope>NUCLEOTIDE SEQUENCE [LARGE SCALE GENOMIC DNA]</scope>
    <source>
        <strain evidence="8">SL48-SHIP-2</strain>
    </source>
</reference>
<evidence type="ECO:0000256" key="5">
    <source>
        <dbReference type="ARBA" id="ARBA00023125"/>
    </source>
</evidence>
<evidence type="ECO:0000256" key="2">
    <source>
        <dbReference type="ARBA" id="ARBA00022676"/>
    </source>
</evidence>
<keyword evidence="3 6" id="KW-0808">Transferase</keyword>
<evidence type="ECO:0000256" key="1">
    <source>
        <dbReference type="ARBA" id="ARBA00022649"/>
    </source>
</evidence>
<comment type="similarity">
    <text evidence="6">Belongs to the DarT ADP-ribosyltransferase family.</text>
</comment>
<name>A0A540VSA3_9GAMM</name>
<sequence length="212" mass="24270">MTVPAQPKLYHIVHVDRLPSIVADGLLWCDAEIVRRQSPGTSIGMGKIKQRRLQKALNSFPDLHVGDCVPFYFCPRSVMLYMFWRSNHPEIPYKGGQEPIVHLVADLGNVVNWATDNHKRWVFTDSNAGSFYFNDYADTAQLGQIDWAAVGARQWSGRREQKQAEFLVEHCFPWHLVERIGVHSRAVYQQAVNALPAGGHRPVVDIKPDWYY</sequence>
<keyword evidence="4 6" id="KW-0548">Nucleotidyltransferase</keyword>
<evidence type="ECO:0000256" key="6">
    <source>
        <dbReference type="PROSITE-ProRule" id="PRU01362"/>
    </source>
</evidence>
<dbReference type="Proteomes" id="UP000315400">
    <property type="component" value="Unassembled WGS sequence"/>
</dbReference>
<organism evidence="8 9">
    <name type="scientific">Spiribacter salinus</name>
    <dbReference type="NCBI Taxonomy" id="1335746"/>
    <lineage>
        <taxon>Bacteria</taxon>
        <taxon>Pseudomonadati</taxon>
        <taxon>Pseudomonadota</taxon>
        <taxon>Gammaproteobacteria</taxon>
        <taxon>Chromatiales</taxon>
        <taxon>Ectothiorhodospiraceae</taxon>
        <taxon>Spiribacter</taxon>
    </lineage>
</organism>